<dbReference type="InterPro" id="IPR029063">
    <property type="entry name" value="SAM-dependent_MTases_sf"/>
</dbReference>
<dbReference type="Pfam" id="PF13649">
    <property type="entry name" value="Methyltransf_25"/>
    <property type="match status" value="1"/>
</dbReference>
<feature type="compositionally biased region" description="Polar residues" evidence="1">
    <location>
        <begin position="38"/>
        <end position="61"/>
    </location>
</feature>
<organism evidence="3 4">
    <name type="scientific">Rhizopus delemar</name>
    <dbReference type="NCBI Taxonomy" id="936053"/>
    <lineage>
        <taxon>Eukaryota</taxon>
        <taxon>Fungi</taxon>
        <taxon>Fungi incertae sedis</taxon>
        <taxon>Mucoromycota</taxon>
        <taxon>Mucoromycotina</taxon>
        <taxon>Mucoromycetes</taxon>
        <taxon>Mucorales</taxon>
        <taxon>Mucorineae</taxon>
        <taxon>Rhizopodaceae</taxon>
        <taxon>Rhizopus</taxon>
    </lineage>
</organism>
<keyword evidence="4" id="KW-1185">Reference proteome</keyword>
<evidence type="ECO:0000259" key="2">
    <source>
        <dbReference type="Pfam" id="PF13649"/>
    </source>
</evidence>
<reference evidence="3 4" key="1">
    <citation type="journal article" date="2020" name="Microb. Genom.">
        <title>Genetic diversity of clinical and environmental Mucorales isolates obtained from an investigation of mucormycosis cases among solid organ transplant recipients.</title>
        <authorList>
            <person name="Nguyen M.H."/>
            <person name="Kaul D."/>
            <person name="Muto C."/>
            <person name="Cheng S.J."/>
            <person name="Richter R.A."/>
            <person name="Bruno V.M."/>
            <person name="Liu G."/>
            <person name="Beyhan S."/>
            <person name="Sundermann A.J."/>
            <person name="Mounaud S."/>
            <person name="Pasculle A.W."/>
            <person name="Nierman W.C."/>
            <person name="Driscoll E."/>
            <person name="Cumbie R."/>
            <person name="Clancy C.J."/>
            <person name="Dupont C.L."/>
        </authorList>
    </citation>
    <scope>NUCLEOTIDE SEQUENCE [LARGE SCALE GENOMIC DNA]</scope>
    <source>
        <strain evidence="3 4">GL24</strain>
    </source>
</reference>
<sequence>MGIVSSKSPPSRTERNCLPAKRLFKKTTKSSTRVTTSLENDSSNTLKSTQSVSPVNSTSSRQKYRYVNGRRHHDDDQLMKPIESDRIHQQHWILQYIFQCNFHAPLHQPLEQGITVLDSACGPATWTLEMAKTFPNSSFYGIDISSVFPENIKPANIEFLTGNIAKSIPFEDNTFDYIHQRLVIVGLTEIDWQNNLAELYRVLKPGGYIELVEPVVELEHCGPLTRQNVEALHSVLTSRNMCPNIGQELHDRLLSTGFENITVIHKQIPMNHSGKTGELWWQDFKHVSLNLRPVMAKKNPAFEDPHQFEAYLEKSGLEWMDEIISWLSSQSLRILSLLGLHRPVHPPLTSLESVEYTESPKSLSLVLSMVSK</sequence>
<dbReference type="PANTHER" id="PTHR43591">
    <property type="entry name" value="METHYLTRANSFERASE"/>
    <property type="match status" value="1"/>
</dbReference>
<comment type="caution">
    <text evidence="3">The sequence shown here is derived from an EMBL/GenBank/DDBJ whole genome shotgun (WGS) entry which is preliminary data.</text>
</comment>
<name>A0A9P6YYH4_9FUNG</name>
<dbReference type="EMBL" id="JAANIU010001552">
    <property type="protein sequence ID" value="KAG1567005.1"/>
    <property type="molecule type" value="Genomic_DNA"/>
</dbReference>
<gene>
    <name evidence="3" type="ORF">G6F50_008609</name>
</gene>
<dbReference type="GO" id="GO:0008168">
    <property type="term" value="F:methyltransferase activity"/>
    <property type="evidence" value="ECO:0007669"/>
    <property type="project" value="TreeGrafter"/>
</dbReference>
<feature type="domain" description="Methyltransferase" evidence="2">
    <location>
        <begin position="116"/>
        <end position="207"/>
    </location>
</feature>
<dbReference type="PANTHER" id="PTHR43591:SF24">
    <property type="entry name" value="2-METHOXY-6-POLYPRENYL-1,4-BENZOQUINOL METHYLASE, MITOCHONDRIAL"/>
    <property type="match status" value="1"/>
</dbReference>
<feature type="region of interest" description="Disordered" evidence="1">
    <location>
        <begin position="1"/>
        <end position="63"/>
    </location>
</feature>
<dbReference type="SUPFAM" id="SSF53335">
    <property type="entry name" value="S-adenosyl-L-methionine-dependent methyltransferases"/>
    <property type="match status" value="1"/>
</dbReference>
<protein>
    <recommendedName>
        <fullName evidence="2">Methyltransferase domain-containing protein</fullName>
    </recommendedName>
</protein>
<dbReference type="AlphaFoldDB" id="A0A9P6YYH4"/>
<feature type="compositionally biased region" description="Polar residues" evidence="1">
    <location>
        <begin position="1"/>
        <end position="11"/>
    </location>
</feature>
<proteinExistence type="predicted"/>
<evidence type="ECO:0000256" key="1">
    <source>
        <dbReference type="SAM" id="MobiDB-lite"/>
    </source>
</evidence>
<evidence type="ECO:0000313" key="4">
    <source>
        <dbReference type="Proteomes" id="UP000740926"/>
    </source>
</evidence>
<evidence type="ECO:0000313" key="3">
    <source>
        <dbReference type="EMBL" id="KAG1567005.1"/>
    </source>
</evidence>
<dbReference type="InterPro" id="IPR041698">
    <property type="entry name" value="Methyltransf_25"/>
</dbReference>
<accession>A0A9P6YYH4</accession>
<dbReference type="Gene3D" id="3.40.50.150">
    <property type="entry name" value="Vaccinia Virus protein VP39"/>
    <property type="match status" value="1"/>
</dbReference>
<dbReference type="Proteomes" id="UP000740926">
    <property type="component" value="Unassembled WGS sequence"/>
</dbReference>
<dbReference type="CDD" id="cd02440">
    <property type="entry name" value="AdoMet_MTases"/>
    <property type="match status" value="1"/>
</dbReference>